<dbReference type="VEuPathDB" id="AmoebaDB:EHI_127460"/>
<evidence type="ECO:0000313" key="2">
    <source>
        <dbReference type="Proteomes" id="UP000078387"/>
    </source>
</evidence>
<dbReference type="Proteomes" id="UP000078387">
    <property type="component" value="Unassembled WGS sequence"/>
</dbReference>
<dbReference type="VEuPathDB" id="AmoebaDB:EHI5A_016620"/>
<comment type="caution">
    <text evidence="1">The sequence shown here is derived from an EMBL/GenBank/DDBJ whole genome shotgun (WGS) entry which is preliminary data.</text>
</comment>
<dbReference type="OMA" id="KCERGKY"/>
<gene>
    <name evidence="1" type="ORF">CL6EHI_127460</name>
</gene>
<dbReference type="VEuPathDB" id="AmoebaDB:EHI7A_006900"/>
<evidence type="ECO:0000313" key="1">
    <source>
        <dbReference type="EMBL" id="GAT93269.1"/>
    </source>
</evidence>
<protein>
    <submittedName>
        <fullName evidence="1">Uncharacterized protein</fullName>
    </submittedName>
</protein>
<dbReference type="AlphaFoldDB" id="A0A5K1UQ73"/>
<accession>A0A5K1UQ73</accession>
<dbReference type="VEuPathDB" id="AmoebaDB:EHI8A_006280"/>
<reference evidence="1 2" key="1">
    <citation type="submission" date="2016-05" db="EMBL/GenBank/DDBJ databases">
        <title>First whole genome sequencing of Entamoeba histolytica HM1:IMSS-clone-6.</title>
        <authorList>
            <person name="Mukherjee Avik.K."/>
            <person name="Izumyama S."/>
            <person name="Nakada-Tsukui K."/>
            <person name="Nozaki T."/>
        </authorList>
    </citation>
    <scope>NUCLEOTIDE SEQUENCE [LARGE SCALE GENOMIC DNA]</scope>
    <source>
        <strain evidence="1 2">HM1:IMSS clone 6</strain>
    </source>
</reference>
<sequence>MTIQSAHFHRIMKQVLSHNLLPVSLSSSFGKSQRVLEFYSYGVLKEKITHKIVQSFTVCDPCFFTEFRDACMAAREDVFDELLKPYISPRCERGKYVSMIIAECTLVIQTCNSSNKNTLNSLQQFLVNCLFISGCNNYFNSKFVVASPDRSFKRSQSPAVWNYHLEQMFA</sequence>
<name>A0A5K1UQ73_ENTHI</name>
<dbReference type="VEuPathDB" id="AmoebaDB:KM1_018670"/>
<dbReference type="EMBL" id="BDEQ01000001">
    <property type="protein sequence ID" value="GAT93269.1"/>
    <property type="molecule type" value="Genomic_DNA"/>
</dbReference>
<organism evidence="1 2">
    <name type="scientific">Entamoeba histolytica</name>
    <dbReference type="NCBI Taxonomy" id="5759"/>
    <lineage>
        <taxon>Eukaryota</taxon>
        <taxon>Amoebozoa</taxon>
        <taxon>Evosea</taxon>
        <taxon>Archamoebae</taxon>
        <taxon>Mastigamoebida</taxon>
        <taxon>Entamoebidae</taxon>
        <taxon>Entamoeba</taxon>
    </lineage>
</organism>
<proteinExistence type="predicted"/>